<dbReference type="Proteomes" id="UP001440612">
    <property type="component" value="Chromosome"/>
</dbReference>
<evidence type="ECO:0000313" key="1">
    <source>
        <dbReference type="EMBL" id="WZC47539.1"/>
    </source>
</evidence>
<accession>A0ABZ2V0X3</accession>
<sequence length="226" mass="25425">MFWRQRASIGDDLKDWIEDSFDWCRDRFGVDWQTSRQLITADKTFFTAGAGHTPEVAQQIADDIAKLIPVRSIEVQPIAALDPEYRHSYQDISSVAGAYLHDDEVPLINYDPSLMTKPIAFINTMTHELMHDRLASYVDDMPGGEPAHELSTDLHCTTHGFGLFALDGPAQVGWSGYMTQESRAYALATFLDRHDVDPEFAASRISGRSAKALRRAVAERMRDFAT</sequence>
<dbReference type="RefSeq" id="WP_341365659.1">
    <property type="nucleotide sequence ID" value="NZ_CP150951.2"/>
</dbReference>
<organism evidence="1 2">
    <name type="scientific">Yoonia phaeophyticola</name>
    <dbReference type="NCBI Taxonomy" id="3137369"/>
    <lineage>
        <taxon>Bacteria</taxon>
        <taxon>Pseudomonadati</taxon>
        <taxon>Pseudomonadota</taxon>
        <taxon>Alphaproteobacteria</taxon>
        <taxon>Rhodobacterales</taxon>
        <taxon>Paracoccaceae</taxon>
        <taxon>Yoonia</taxon>
    </lineage>
</organism>
<gene>
    <name evidence="1" type="ORF">AABB29_11440</name>
</gene>
<evidence type="ECO:0008006" key="3">
    <source>
        <dbReference type="Google" id="ProtNLM"/>
    </source>
</evidence>
<keyword evidence="2" id="KW-1185">Reference proteome</keyword>
<name>A0ABZ2V0X3_9RHOB</name>
<evidence type="ECO:0000313" key="2">
    <source>
        <dbReference type="Proteomes" id="UP001440612"/>
    </source>
</evidence>
<protein>
    <recommendedName>
        <fullName evidence="3">DUF2268 domain-containing protein</fullName>
    </recommendedName>
</protein>
<dbReference type="EMBL" id="CP150951">
    <property type="protein sequence ID" value="WZC47539.1"/>
    <property type="molecule type" value="Genomic_DNA"/>
</dbReference>
<proteinExistence type="predicted"/>
<reference evidence="2" key="1">
    <citation type="submission" date="2024-04" db="EMBL/GenBank/DDBJ databases">
        <title>Phylogenomic analyses of a clade within the roseobacter group suggest taxonomic reassignments of species of the genera Aestuariivita, Citreicella, Loktanella, Nautella, Pelagibaca, Ruegeria, Thalassobius, Thiobacimonas and Tropicibacter, and the proposal o.</title>
        <authorList>
            <person name="Jeon C.O."/>
        </authorList>
    </citation>
    <scope>NUCLEOTIDE SEQUENCE [LARGE SCALE GENOMIC DNA]</scope>
    <source>
        <strain evidence="2">BS5-3</strain>
    </source>
</reference>